<dbReference type="PANTHER" id="PTHR42891:SF1">
    <property type="entry name" value="D-GLYCERO-BETA-D-MANNO-HEPTOSE-1,7-BISPHOSPHATE 7-PHOSPHATASE"/>
    <property type="match status" value="1"/>
</dbReference>
<keyword evidence="5 7" id="KW-0119">Carbohydrate metabolism</keyword>
<sequence>MRAVFFDRDGVINQDFGYVYRPRDFIFLEGLFELLAFCKDRGYLLILVTNQSGIGMGYYSQRDFEILSAYMQDQLQSALGFGMDGIYHCPHAPKENCPCRKPKPGMILQAIKEHGIHPGQSILIGDRARDIQAAQNAGVKYKILLDTPGKDNREEIPEMSNFYKITHLKEMIEILKKEIK</sequence>
<gene>
    <name evidence="11" type="primary">gmhB</name>
    <name evidence="11" type="ordered locus">HMU08960</name>
</gene>
<protein>
    <recommendedName>
        <fullName evidence="6 7">D,D-heptose 1,7-bisphosphate phosphatase</fullName>
        <ecNumber evidence="7">3.1.3.-</ecNumber>
    </recommendedName>
</protein>
<feature type="site" description="Stabilizes the phosphoryl group" evidence="9">
    <location>
        <position position="49"/>
    </location>
</feature>
<dbReference type="PIRSF" id="PIRSF004682">
    <property type="entry name" value="GmhB"/>
    <property type="match status" value="1"/>
</dbReference>
<feature type="binding site" evidence="10">
    <location>
        <position position="7"/>
    </location>
    <ligand>
        <name>Mg(2+)</name>
        <dbReference type="ChEBI" id="CHEBI:18420"/>
    </ligand>
</feature>
<evidence type="ECO:0000256" key="5">
    <source>
        <dbReference type="ARBA" id="ARBA00023277"/>
    </source>
</evidence>
<evidence type="ECO:0000313" key="12">
    <source>
        <dbReference type="Proteomes" id="UP000001522"/>
    </source>
</evidence>
<dbReference type="InterPro" id="IPR036412">
    <property type="entry name" value="HAD-like_sf"/>
</dbReference>
<evidence type="ECO:0000256" key="8">
    <source>
        <dbReference type="PIRSR" id="PIRSR004682-1"/>
    </source>
</evidence>
<keyword evidence="2 7" id="KW-0963">Cytoplasm</keyword>
<dbReference type="Proteomes" id="UP000001522">
    <property type="component" value="Chromosome"/>
</dbReference>
<feature type="site" description="Contributes to substrate recognition" evidence="9">
    <location>
        <position position="100"/>
    </location>
</feature>
<feature type="site" description="Stabilizes the phosphoryl group" evidence="9">
    <location>
        <position position="101"/>
    </location>
</feature>
<proteinExistence type="inferred from homology"/>
<comment type="cofactor">
    <cofactor evidence="10">
        <name>Zn(2+)</name>
        <dbReference type="ChEBI" id="CHEBI:29105"/>
    </cofactor>
</comment>
<dbReference type="NCBIfam" id="TIGR01656">
    <property type="entry name" value="Histidinol-ppas"/>
    <property type="match status" value="1"/>
</dbReference>
<dbReference type="InterPro" id="IPR023214">
    <property type="entry name" value="HAD_sf"/>
</dbReference>
<dbReference type="Pfam" id="PF13242">
    <property type="entry name" value="Hydrolase_like"/>
    <property type="match status" value="1"/>
</dbReference>
<reference evidence="11 12" key="1">
    <citation type="journal article" date="2010" name="BMC Genomics">
        <title>Comparative genomics and proteomics of Helicobacter mustelae, an ulcerogenic and carcinogenic gastric pathogen.</title>
        <authorList>
            <person name="O'Toole P.W."/>
            <person name="Snelling W.J."/>
            <person name="Canchaya C."/>
            <person name="Forde B.M."/>
            <person name="Hardie K.R."/>
            <person name="Josenhans C."/>
            <person name="Graham R.L.J."/>
            <person name="McMullan G."/>
            <person name="Parkhill J."/>
            <person name="Belda E."/>
            <person name="Bentley S.D."/>
        </authorList>
    </citation>
    <scope>NUCLEOTIDE SEQUENCE [LARGE SCALE GENOMIC DNA]</scope>
    <source>
        <strain evidence="12">ATCC 43772 / LMG 18044 / NCTC 12198 / 12198</strain>
    </source>
</reference>
<dbReference type="GO" id="GO:0046872">
    <property type="term" value="F:metal ion binding"/>
    <property type="evidence" value="ECO:0007669"/>
    <property type="project" value="UniProtKB-KW"/>
</dbReference>
<dbReference type="SUPFAM" id="SSF56784">
    <property type="entry name" value="HAD-like"/>
    <property type="match status" value="1"/>
</dbReference>
<comment type="subcellular location">
    <subcellularLocation>
        <location evidence="1 7">Cytoplasm</location>
    </subcellularLocation>
</comment>
<dbReference type="KEGG" id="hms:HMU08960"/>
<dbReference type="PANTHER" id="PTHR42891">
    <property type="entry name" value="D-GLYCERO-BETA-D-MANNO-HEPTOSE-1,7-BISPHOSPHATE 7-PHOSPHATASE"/>
    <property type="match status" value="1"/>
</dbReference>
<dbReference type="CDD" id="cd07503">
    <property type="entry name" value="HAD_HisB-N"/>
    <property type="match status" value="1"/>
</dbReference>
<evidence type="ECO:0000256" key="3">
    <source>
        <dbReference type="ARBA" id="ARBA00022723"/>
    </source>
</evidence>
<dbReference type="EMBL" id="FN555004">
    <property type="protein sequence ID" value="CBG40153.1"/>
    <property type="molecule type" value="Genomic_DNA"/>
</dbReference>
<feature type="binding site" evidence="10">
    <location>
        <position position="91"/>
    </location>
    <ligand>
        <name>Zn(2+)</name>
        <dbReference type="ChEBI" id="CHEBI:29105"/>
    </ligand>
</feature>
<dbReference type="Gene3D" id="3.40.50.1000">
    <property type="entry name" value="HAD superfamily/HAD-like"/>
    <property type="match status" value="1"/>
</dbReference>
<dbReference type="RefSeq" id="WP_013023226.1">
    <property type="nucleotide sequence ID" value="NC_013949.1"/>
</dbReference>
<feature type="binding site" evidence="10">
    <location>
        <position position="126"/>
    </location>
    <ligand>
        <name>Mg(2+)</name>
        <dbReference type="ChEBI" id="CHEBI:18420"/>
    </ligand>
</feature>
<dbReference type="EC" id="3.1.3.-" evidence="7"/>
<feature type="active site" description="Proton donor" evidence="8">
    <location>
        <position position="9"/>
    </location>
</feature>
<dbReference type="GO" id="GO:0016791">
    <property type="term" value="F:phosphatase activity"/>
    <property type="evidence" value="ECO:0007669"/>
    <property type="project" value="InterPro"/>
</dbReference>
<dbReference type="NCBIfam" id="TIGR01662">
    <property type="entry name" value="HAD-SF-IIIA"/>
    <property type="match status" value="1"/>
</dbReference>
<feature type="binding site" evidence="10">
    <location>
        <position position="89"/>
    </location>
    <ligand>
        <name>Zn(2+)</name>
        <dbReference type="ChEBI" id="CHEBI:29105"/>
    </ligand>
</feature>
<accession>D3UI30</accession>
<feature type="binding site" evidence="10">
    <location>
        <position position="9"/>
    </location>
    <ligand>
        <name>Mg(2+)</name>
        <dbReference type="ChEBI" id="CHEBI:18420"/>
    </ligand>
</feature>
<keyword evidence="3 10" id="KW-0479">Metal-binding</keyword>
<organism evidence="11 12">
    <name type="scientific">Helicobacter mustelae (strain ATCC 43772 / CCUG 25715 / CIP 103759 / LMG 18044 / NCTC 12198 / R85-136P)</name>
    <name type="common">Campylobacter mustelae</name>
    <dbReference type="NCBI Taxonomy" id="679897"/>
    <lineage>
        <taxon>Bacteria</taxon>
        <taxon>Pseudomonadati</taxon>
        <taxon>Campylobacterota</taxon>
        <taxon>Epsilonproteobacteria</taxon>
        <taxon>Campylobacterales</taxon>
        <taxon>Helicobacteraceae</taxon>
        <taxon>Helicobacter</taxon>
    </lineage>
</organism>
<feature type="active site" description="Nucleophile" evidence="8">
    <location>
        <position position="7"/>
    </location>
</feature>
<dbReference type="InterPro" id="IPR004446">
    <property type="entry name" value="Heptose_bisP_phosphatase"/>
</dbReference>
<dbReference type="InterPro" id="IPR006543">
    <property type="entry name" value="Histidinol-phos"/>
</dbReference>
<dbReference type="InterPro" id="IPR006549">
    <property type="entry name" value="HAD-SF_hydro_IIIA"/>
</dbReference>
<evidence type="ECO:0000256" key="10">
    <source>
        <dbReference type="PIRSR" id="PIRSR004682-4"/>
    </source>
</evidence>
<evidence type="ECO:0000256" key="4">
    <source>
        <dbReference type="ARBA" id="ARBA00022801"/>
    </source>
</evidence>
<dbReference type="NCBIfam" id="TIGR00213">
    <property type="entry name" value="GmhB_yaeD"/>
    <property type="match status" value="1"/>
</dbReference>
<comment type="similarity">
    <text evidence="7">Belongs to the gmhB family.</text>
</comment>
<comment type="cofactor">
    <cofactor evidence="10">
        <name>Mg(2+)</name>
        <dbReference type="ChEBI" id="CHEBI:18420"/>
    </cofactor>
</comment>
<evidence type="ECO:0000256" key="2">
    <source>
        <dbReference type="ARBA" id="ARBA00022490"/>
    </source>
</evidence>
<dbReference type="eggNOG" id="COG0241">
    <property type="taxonomic scope" value="Bacteria"/>
</dbReference>
<keyword evidence="12" id="KW-1185">Reference proteome</keyword>
<dbReference type="HOGENOM" id="CLU_085077_3_1_7"/>
<dbReference type="GO" id="GO:0005975">
    <property type="term" value="P:carbohydrate metabolic process"/>
    <property type="evidence" value="ECO:0007669"/>
    <property type="project" value="InterPro"/>
</dbReference>
<evidence type="ECO:0000256" key="6">
    <source>
        <dbReference type="ARBA" id="ARBA00031828"/>
    </source>
</evidence>
<keyword evidence="4 7" id="KW-0378">Hydrolase</keyword>
<evidence type="ECO:0000256" key="1">
    <source>
        <dbReference type="ARBA" id="ARBA00004496"/>
    </source>
</evidence>
<dbReference type="AlphaFoldDB" id="D3UI30"/>
<keyword evidence="10" id="KW-0862">Zinc</keyword>
<dbReference type="GO" id="GO:0005737">
    <property type="term" value="C:cytoplasm"/>
    <property type="evidence" value="ECO:0007669"/>
    <property type="project" value="UniProtKB-SubCell"/>
</dbReference>
<name>D3UI30_HELM1</name>
<keyword evidence="10" id="KW-0460">Magnesium</keyword>
<evidence type="ECO:0000313" key="11">
    <source>
        <dbReference type="EMBL" id="CBG40153.1"/>
    </source>
</evidence>
<feature type="binding site" evidence="10">
    <location>
        <position position="99"/>
    </location>
    <ligand>
        <name>Zn(2+)</name>
        <dbReference type="ChEBI" id="CHEBI:29105"/>
    </ligand>
</feature>
<feature type="binding site" evidence="10">
    <location>
        <position position="97"/>
    </location>
    <ligand>
        <name>Zn(2+)</name>
        <dbReference type="ChEBI" id="CHEBI:29105"/>
    </ligand>
</feature>
<evidence type="ECO:0000256" key="9">
    <source>
        <dbReference type="PIRSR" id="PIRSR004682-3"/>
    </source>
</evidence>
<evidence type="ECO:0000256" key="7">
    <source>
        <dbReference type="PIRNR" id="PIRNR004682"/>
    </source>
</evidence>
<dbReference type="STRING" id="679897.HMU08960"/>